<comment type="caution">
    <text evidence="1">The sequence shown here is derived from an EMBL/GenBank/DDBJ whole genome shotgun (WGS) entry which is preliminary data.</text>
</comment>
<dbReference type="Gene3D" id="2.40.160.10">
    <property type="entry name" value="Porin"/>
    <property type="match status" value="1"/>
</dbReference>
<dbReference type="InterPro" id="IPR027246">
    <property type="entry name" value="Porin_Euk/Tom40"/>
</dbReference>
<evidence type="ECO:0000313" key="1">
    <source>
        <dbReference type="EMBL" id="CAG9333757.1"/>
    </source>
</evidence>
<dbReference type="AlphaFoldDB" id="A0AAU9K6B2"/>
<dbReference type="GO" id="GO:0008308">
    <property type="term" value="F:voltage-gated monoatomic anion channel activity"/>
    <property type="evidence" value="ECO:0007669"/>
    <property type="project" value="InterPro"/>
</dbReference>
<organism evidence="1 2">
    <name type="scientific">Blepharisma stoltei</name>
    <dbReference type="NCBI Taxonomy" id="1481888"/>
    <lineage>
        <taxon>Eukaryota</taxon>
        <taxon>Sar</taxon>
        <taxon>Alveolata</taxon>
        <taxon>Ciliophora</taxon>
        <taxon>Postciliodesmatophora</taxon>
        <taxon>Heterotrichea</taxon>
        <taxon>Heterotrichida</taxon>
        <taxon>Blepharismidae</taxon>
        <taxon>Blepharisma</taxon>
    </lineage>
</organism>
<evidence type="ECO:0000313" key="2">
    <source>
        <dbReference type="Proteomes" id="UP001162131"/>
    </source>
</evidence>
<dbReference type="PANTHER" id="PTHR11743:SF70">
    <property type="entry name" value="GH26960P-RELATED"/>
    <property type="match status" value="1"/>
</dbReference>
<accession>A0AAU9K6B2</accession>
<proteinExistence type="predicted"/>
<sequence length="294" mass="33180">MVKLENYSGLTKKQEDLLKTHYCFDSFGLINLNLVQNDYTFHTRASAKHPNALAPILASTWLQLRKNNMSLKSKLRTDGLSHFIYETTPKSIIENTKLKAEWKTSQVKGVQNTEPSATIEFSNPNAKAKLTFVENPLQLKGNLTLGKPQYGIGFDGKFDLVSQKLTGYNLALWFFRKHSKIVLKHIGTNAEELALGNIEFSFYQKLSPLAHFGSKIITKARGGETSIEFGGDYKYSDDTLLKAKLNTEGKLGLALSKQLSKSLRFSLGSEIDTKEIAANRFHDYKLGFRLDFYH</sequence>
<gene>
    <name evidence="1" type="ORF">BSTOLATCC_MIC59573</name>
</gene>
<dbReference type="InterPro" id="IPR001925">
    <property type="entry name" value="Porin_Euk"/>
</dbReference>
<dbReference type="Pfam" id="PF01459">
    <property type="entry name" value="Porin_3"/>
    <property type="match status" value="1"/>
</dbReference>
<dbReference type="Proteomes" id="UP001162131">
    <property type="component" value="Unassembled WGS sequence"/>
</dbReference>
<dbReference type="EMBL" id="CAJZBQ010000057">
    <property type="protein sequence ID" value="CAG9333757.1"/>
    <property type="molecule type" value="Genomic_DNA"/>
</dbReference>
<dbReference type="InterPro" id="IPR023614">
    <property type="entry name" value="Porin_dom_sf"/>
</dbReference>
<protein>
    <submittedName>
        <fullName evidence="1">Uncharacterized protein</fullName>
    </submittedName>
</protein>
<reference evidence="1" key="1">
    <citation type="submission" date="2021-09" db="EMBL/GenBank/DDBJ databases">
        <authorList>
            <consortium name="AG Swart"/>
            <person name="Singh M."/>
            <person name="Singh A."/>
            <person name="Seah K."/>
            <person name="Emmerich C."/>
        </authorList>
    </citation>
    <scope>NUCLEOTIDE SEQUENCE</scope>
    <source>
        <strain evidence="1">ATCC30299</strain>
    </source>
</reference>
<dbReference type="GO" id="GO:0005741">
    <property type="term" value="C:mitochondrial outer membrane"/>
    <property type="evidence" value="ECO:0007669"/>
    <property type="project" value="InterPro"/>
</dbReference>
<name>A0AAU9K6B2_9CILI</name>
<dbReference type="PANTHER" id="PTHR11743">
    <property type="entry name" value="VOLTAGE-DEPENDENT ANION-SELECTIVE CHANNEL"/>
    <property type="match status" value="1"/>
</dbReference>
<keyword evidence="2" id="KW-1185">Reference proteome</keyword>